<dbReference type="EMBL" id="JAOPKB010000018">
    <property type="protein sequence ID" value="MCU4975365.1"/>
    <property type="molecule type" value="Genomic_DNA"/>
</dbReference>
<dbReference type="Proteomes" id="UP001320972">
    <property type="component" value="Unassembled WGS sequence"/>
</dbReference>
<feature type="compositionally biased region" description="Acidic residues" evidence="1">
    <location>
        <begin position="33"/>
        <end position="52"/>
    </location>
</feature>
<gene>
    <name evidence="2" type="ORF">OB955_21930</name>
</gene>
<organism evidence="2 3">
    <name type="scientific">Natronoglomus mannanivorans</name>
    <dbReference type="NCBI Taxonomy" id="2979990"/>
    <lineage>
        <taxon>Archaea</taxon>
        <taxon>Methanobacteriati</taxon>
        <taxon>Methanobacteriota</taxon>
        <taxon>Stenosarchaea group</taxon>
        <taxon>Halobacteria</taxon>
        <taxon>Halobacteriales</taxon>
        <taxon>Natrialbaceae</taxon>
        <taxon>Natronoglomus</taxon>
    </lineage>
</organism>
<sequence>MKRRTILEFGGTMIGATVGTGILPVSAAKTDLDTDDSITFDGEGPDETDEFELKDGPMMIEAVHDGEEEFLVDLVPFEEEDENESEDEDQNEDEDEDEEKDQNEDEDEDQVQAQNEEEDKDDYRIFNYSGELDGSGGAFVESGEYTIEVEADGAWELSVTQPREGTDDPDELPLSYEGNGPTWIGPILFEQPTEFRTGHEGNWHYRIDLVPQEEDNTEFVWHYGEFVVAAIGEMEAFTESNTEGVGYLSVRADGDWIIRLE</sequence>
<proteinExistence type="predicted"/>
<comment type="caution">
    <text evidence="2">The sequence shown here is derived from an EMBL/GenBank/DDBJ whole genome shotgun (WGS) entry which is preliminary data.</text>
</comment>
<name>A0ABT2QK86_9EURY</name>
<dbReference type="RefSeq" id="WP_338009103.1">
    <property type="nucleotide sequence ID" value="NZ_JAOPKB010000018.1"/>
</dbReference>
<protein>
    <submittedName>
        <fullName evidence="2">Uncharacterized protein</fullName>
    </submittedName>
</protein>
<reference evidence="2 3" key="1">
    <citation type="submission" date="2022-09" db="EMBL/GenBank/DDBJ databases">
        <title>Enrichment on poylsaccharides allowed isolation of novel metabolic and taxonomic groups of Haloarchaea.</title>
        <authorList>
            <person name="Sorokin D.Y."/>
            <person name="Elcheninov A.G."/>
            <person name="Khizhniak T.V."/>
            <person name="Kolganova T.V."/>
            <person name="Kublanov I.V."/>
        </authorList>
    </citation>
    <scope>NUCLEOTIDE SEQUENCE [LARGE SCALE GENOMIC DNA]</scope>
    <source>
        <strain evidence="2 3">AArc-m2/3/4</strain>
    </source>
</reference>
<feature type="region of interest" description="Disordered" evidence="1">
    <location>
        <begin position="73"/>
        <end position="135"/>
    </location>
</feature>
<evidence type="ECO:0000313" key="3">
    <source>
        <dbReference type="Proteomes" id="UP001320972"/>
    </source>
</evidence>
<evidence type="ECO:0000313" key="2">
    <source>
        <dbReference type="EMBL" id="MCU4975365.1"/>
    </source>
</evidence>
<feature type="region of interest" description="Disordered" evidence="1">
    <location>
        <begin position="30"/>
        <end position="52"/>
    </location>
</feature>
<accession>A0ABT2QK86</accession>
<evidence type="ECO:0000256" key="1">
    <source>
        <dbReference type="SAM" id="MobiDB-lite"/>
    </source>
</evidence>
<feature type="compositionally biased region" description="Acidic residues" evidence="1">
    <location>
        <begin position="73"/>
        <end position="120"/>
    </location>
</feature>
<keyword evidence="3" id="KW-1185">Reference proteome</keyword>